<evidence type="ECO:0000313" key="3">
    <source>
        <dbReference type="EMBL" id="SEP53660.1"/>
    </source>
</evidence>
<dbReference type="Gene3D" id="3.40.220.10">
    <property type="entry name" value="Leucine Aminopeptidase, subunit E, domain 1"/>
    <property type="match status" value="1"/>
</dbReference>
<dbReference type="EMBL" id="FOEF01000029">
    <property type="protein sequence ID" value="SEP53660.1"/>
    <property type="molecule type" value="Genomic_DNA"/>
</dbReference>
<dbReference type="RefSeq" id="WP_177231783.1">
    <property type="nucleotide sequence ID" value="NZ_FOEF01000029.1"/>
</dbReference>
<dbReference type="AlphaFoldDB" id="A0A1H8YN97"/>
<keyword evidence="4" id="KW-1185">Reference proteome</keyword>
<dbReference type="InterPro" id="IPR043472">
    <property type="entry name" value="Macro_dom-like"/>
</dbReference>
<dbReference type="CDD" id="cd02901">
    <property type="entry name" value="Macro_Poa1p-like"/>
    <property type="match status" value="1"/>
</dbReference>
<proteinExistence type="predicted"/>
<name>A0A1H8YN97_9PSEU</name>
<dbReference type="SMART" id="SM00506">
    <property type="entry name" value="A1pp"/>
    <property type="match status" value="1"/>
</dbReference>
<sequence>MTLQYATGDATRPDASGNKVISHVCNDRGGWGRGFVVAVSRRWPQPEREYRTWSRTAGFRLGAVQLVQVEPDTWVANMVAQRGYRTSSNPVPLRYDALEECLAVLAAQAAELDASVHMPRIGSGLAGGTWDQITPVIDNTLTARGIATTVYDLP</sequence>
<accession>A0A1H8YN97</accession>
<evidence type="ECO:0000313" key="4">
    <source>
        <dbReference type="Proteomes" id="UP000198582"/>
    </source>
</evidence>
<dbReference type="PANTHER" id="PTHR12521">
    <property type="entry name" value="PROTEIN C6ORF130"/>
    <property type="match status" value="1"/>
</dbReference>
<dbReference type="InterPro" id="IPR002589">
    <property type="entry name" value="Macro_dom"/>
</dbReference>
<gene>
    <name evidence="3" type="ORF">SAMN04489732_129106</name>
</gene>
<reference evidence="3 4" key="1">
    <citation type="submission" date="2016-10" db="EMBL/GenBank/DDBJ databases">
        <authorList>
            <person name="de Groot N.N."/>
        </authorList>
    </citation>
    <scope>NUCLEOTIDE SEQUENCE [LARGE SCALE GENOMIC DNA]</scope>
    <source>
        <strain evidence="3 4">DSM 44993</strain>
    </source>
</reference>
<organism evidence="3 4">
    <name type="scientific">Amycolatopsis saalfeldensis</name>
    <dbReference type="NCBI Taxonomy" id="394193"/>
    <lineage>
        <taxon>Bacteria</taxon>
        <taxon>Bacillati</taxon>
        <taxon>Actinomycetota</taxon>
        <taxon>Actinomycetes</taxon>
        <taxon>Pseudonocardiales</taxon>
        <taxon>Pseudonocardiaceae</taxon>
        <taxon>Amycolatopsis</taxon>
    </lineage>
</organism>
<comment type="catalytic activity">
    <reaction evidence="1">
        <text>an N-(ADP-alpha-D-ribosyl)-thymidine in DNA + H2O = a thymidine in DNA + ADP-D-ribose</text>
        <dbReference type="Rhea" id="RHEA:71655"/>
        <dbReference type="Rhea" id="RHEA-COMP:13556"/>
        <dbReference type="Rhea" id="RHEA-COMP:18051"/>
        <dbReference type="ChEBI" id="CHEBI:15377"/>
        <dbReference type="ChEBI" id="CHEBI:57967"/>
        <dbReference type="ChEBI" id="CHEBI:137386"/>
        <dbReference type="ChEBI" id="CHEBI:191199"/>
    </reaction>
    <physiologicalReaction direction="left-to-right" evidence="1">
        <dbReference type="Rhea" id="RHEA:71656"/>
    </physiologicalReaction>
</comment>
<dbReference type="SUPFAM" id="SSF52949">
    <property type="entry name" value="Macro domain-like"/>
    <property type="match status" value="1"/>
</dbReference>
<feature type="domain" description="Macro" evidence="2">
    <location>
        <begin position="1"/>
        <end position="154"/>
    </location>
</feature>
<dbReference type="STRING" id="394193.SAMN04489732_129106"/>
<dbReference type="InterPro" id="IPR050892">
    <property type="entry name" value="ADP-ribose_metab_enzymes"/>
</dbReference>
<dbReference type="GO" id="GO:0140291">
    <property type="term" value="P:peptidyl-glutamate ADP-deribosylation"/>
    <property type="evidence" value="ECO:0007669"/>
    <property type="project" value="TreeGrafter"/>
</dbReference>
<evidence type="ECO:0000259" key="2">
    <source>
        <dbReference type="PROSITE" id="PS51154"/>
    </source>
</evidence>
<dbReference type="Proteomes" id="UP000198582">
    <property type="component" value="Unassembled WGS sequence"/>
</dbReference>
<protein>
    <submittedName>
        <fullName evidence="3">O-acetyl-ADP-ribose deacetylase (Regulator of RNase III), contains Macro domain</fullName>
    </submittedName>
</protein>
<evidence type="ECO:0000256" key="1">
    <source>
        <dbReference type="ARBA" id="ARBA00035885"/>
    </source>
</evidence>
<dbReference type="PROSITE" id="PS51154">
    <property type="entry name" value="MACRO"/>
    <property type="match status" value="1"/>
</dbReference>
<dbReference type="PANTHER" id="PTHR12521:SF0">
    <property type="entry name" value="ADP-RIBOSE GLYCOHYDROLASE OARD1"/>
    <property type="match status" value="1"/>
</dbReference>